<dbReference type="RefSeq" id="WP_209694721.1">
    <property type="nucleotide sequence ID" value="NZ_BAAAVU010000002.1"/>
</dbReference>
<dbReference type="PIRSF" id="PIRSF000337">
    <property type="entry name" value="NTA_MOA"/>
    <property type="match status" value="1"/>
</dbReference>
<dbReference type="EMBL" id="JAGINT010000001">
    <property type="protein sequence ID" value="MBP2351881.1"/>
    <property type="molecule type" value="Genomic_DNA"/>
</dbReference>
<keyword evidence="3" id="KW-0560">Oxidoreductase</keyword>
<comment type="caution">
    <text evidence="8">The sequence shown here is derived from an EMBL/GenBank/DDBJ whole genome shotgun (WGS) entry which is preliminary data.</text>
</comment>
<dbReference type="InterPro" id="IPR011251">
    <property type="entry name" value="Luciferase-like_dom"/>
</dbReference>
<reference evidence="8 9" key="1">
    <citation type="submission" date="2021-03" db="EMBL/GenBank/DDBJ databases">
        <title>Sequencing the genomes of 1000 actinobacteria strains.</title>
        <authorList>
            <person name="Klenk H.-P."/>
        </authorList>
    </citation>
    <scope>NUCLEOTIDE SEQUENCE [LARGE SCALE GENOMIC DNA]</scope>
    <source>
        <strain evidence="8 9">DSM 18824</strain>
    </source>
</reference>
<dbReference type="Gene3D" id="3.20.20.30">
    <property type="entry name" value="Luciferase-like domain"/>
    <property type="match status" value="1"/>
</dbReference>
<evidence type="ECO:0000256" key="3">
    <source>
        <dbReference type="ARBA" id="ARBA00023002"/>
    </source>
</evidence>
<comment type="similarity">
    <text evidence="5">Belongs to the NtaA/SnaA/DszA monooxygenase family.</text>
</comment>
<keyword evidence="4 8" id="KW-0503">Monooxygenase</keyword>
<dbReference type="InterPro" id="IPR036661">
    <property type="entry name" value="Luciferase-like_sf"/>
</dbReference>
<name>A0ABS4UK14_9ACTN</name>
<protein>
    <submittedName>
        <fullName evidence="8">FMN-dependent oxidoreductase (Nitrilotriacetate monooxygenase family)</fullName>
    </submittedName>
</protein>
<feature type="region of interest" description="Disordered" evidence="6">
    <location>
        <begin position="420"/>
        <end position="439"/>
    </location>
</feature>
<evidence type="ECO:0000256" key="6">
    <source>
        <dbReference type="SAM" id="MobiDB-lite"/>
    </source>
</evidence>
<evidence type="ECO:0000256" key="1">
    <source>
        <dbReference type="ARBA" id="ARBA00022630"/>
    </source>
</evidence>
<dbReference type="GO" id="GO:0004497">
    <property type="term" value="F:monooxygenase activity"/>
    <property type="evidence" value="ECO:0007669"/>
    <property type="project" value="UniProtKB-KW"/>
</dbReference>
<gene>
    <name evidence="8" type="ORF">JOF29_002964</name>
</gene>
<dbReference type="PANTHER" id="PTHR30011:SF16">
    <property type="entry name" value="C2H2 FINGER DOMAIN TRANSCRIPTION FACTOR (EUROFUNG)-RELATED"/>
    <property type="match status" value="1"/>
</dbReference>
<accession>A0ABS4UK14</accession>
<dbReference type="InterPro" id="IPR016215">
    <property type="entry name" value="NTA_MOA"/>
</dbReference>
<feature type="domain" description="Luciferase-like" evidence="7">
    <location>
        <begin position="23"/>
        <end position="377"/>
    </location>
</feature>
<evidence type="ECO:0000313" key="9">
    <source>
        <dbReference type="Proteomes" id="UP000755585"/>
    </source>
</evidence>
<organism evidence="8 9">
    <name type="scientific">Kribbella aluminosa</name>
    <dbReference type="NCBI Taxonomy" id="416017"/>
    <lineage>
        <taxon>Bacteria</taxon>
        <taxon>Bacillati</taxon>
        <taxon>Actinomycetota</taxon>
        <taxon>Actinomycetes</taxon>
        <taxon>Propionibacteriales</taxon>
        <taxon>Kribbellaceae</taxon>
        <taxon>Kribbella</taxon>
    </lineage>
</organism>
<evidence type="ECO:0000256" key="4">
    <source>
        <dbReference type="ARBA" id="ARBA00023033"/>
    </source>
</evidence>
<dbReference type="CDD" id="cd01095">
    <property type="entry name" value="Nitrilotriacetate_monoxgenase"/>
    <property type="match status" value="1"/>
</dbReference>
<dbReference type="SUPFAM" id="SSF51679">
    <property type="entry name" value="Bacterial luciferase-like"/>
    <property type="match status" value="1"/>
</dbReference>
<keyword evidence="1" id="KW-0285">Flavoprotein</keyword>
<evidence type="ECO:0000256" key="5">
    <source>
        <dbReference type="ARBA" id="ARBA00033748"/>
    </source>
</evidence>
<evidence type="ECO:0000313" key="8">
    <source>
        <dbReference type="EMBL" id="MBP2351881.1"/>
    </source>
</evidence>
<keyword evidence="9" id="KW-1185">Reference proteome</keyword>
<dbReference type="NCBIfam" id="TIGR03860">
    <property type="entry name" value="FMN_nitrolo"/>
    <property type="match status" value="1"/>
</dbReference>
<dbReference type="Proteomes" id="UP000755585">
    <property type="component" value="Unassembled WGS sequence"/>
</dbReference>
<dbReference type="Pfam" id="PF00296">
    <property type="entry name" value="Bac_luciferase"/>
    <property type="match status" value="1"/>
</dbReference>
<sequence>MTFHLIASLMTPGHFRSAWRLPDADPHAYLDIDYFRGLARIADEVGLDAIFLGDAPALGPEIATNPGTGIDPLILLGHLAAVTERVGVLVTSSTSYNSPYNLARRFQALDIVTKGRAAVNLVTTYAPAAAANFGQTEPAAKETRYRRAHEFLTVVRRLWDSWEPGAIVADKASGRYVDPGSIHAADHHGEFFSVAGPLPVPGDHPVVVQAGGSEGGLNLGAELADVVFTVAQTQAKAIAFRDDIRRRAVAAGRGADDVKISLGVIVLIGETEDDARTRADELYATLGLDQLARGVLAALGLGDRDLDEPIGIADLPEVPVAEAGSVGFQVSTRALLAERPLSARELARHAPGSGHRLVVGTAEQIADDLESWYRAGTADGFTIMYADTAVDFERFARLVVPLLIDRGLFRPAESGSTLRDRLDVPQYGQRRTGNAAVAG</sequence>
<dbReference type="PANTHER" id="PTHR30011">
    <property type="entry name" value="ALKANESULFONATE MONOOXYGENASE-RELATED"/>
    <property type="match status" value="1"/>
</dbReference>
<proteinExistence type="inferred from homology"/>
<dbReference type="InterPro" id="IPR051260">
    <property type="entry name" value="Diverse_substr_monoxygenases"/>
</dbReference>
<keyword evidence="2" id="KW-0288">FMN</keyword>
<evidence type="ECO:0000259" key="7">
    <source>
        <dbReference type="Pfam" id="PF00296"/>
    </source>
</evidence>
<evidence type="ECO:0000256" key="2">
    <source>
        <dbReference type="ARBA" id="ARBA00022643"/>
    </source>
</evidence>